<dbReference type="eggNOG" id="KOG3986">
    <property type="taxonomic scope" value="Eukaryota"/>
</dbReference>
<accession>A7S401</accession>
<dbReference type="AlphaFoldDB" id="A7S401"/>
<dbReference type="InterPro" id="IPR038175">
    <property type="entry name" value="CBM21_dom_sf"/>
</dbReference>
<dbReference type="InterPro" id="IPR005036">
    <property type="entry name" value="CBM21_dom"/>
</dbReference>
<dbReference type="PANTHER" id="PTHR12307:SF53">
    <property type="entry name" value="PROTEIN PHOSPHATASE 1 REGULATORY SUBUNIT"/>
    <property type="match status" value="1"/>
</dbReference>
<dbReference type="GO" id="GO:0005979">
    <property type="term" value="P:regulation of glycogen biosynthetic process"/>
    <property type="evidence" value="ECO:0000318"/>
    <property type="project" value="GO_Central"/>
</dbReference>
<reference evidence="2 3" key="1">
    <citation type="journal article" date="2007" name="Science">
        <title>Sea anemone genome reveals ancestral eumetazoan gene repertoire and genomic organization.</title>
        <authorList>
            <person name="Putnam N.H."/>
            <person name="Srivastava M."/>
            <person name="Hellsten U."/>
            <person name="Dirks B."/>
            <person name="Chapman J."/>
            <person name="Salamov A."/>
            <person name="Terry A."/>
            <person name="Shapiro H."/>
            <person name="Lindquist E."/>
            <person name="Kapitonov V.V."/>
            <person name="Jurka J."/>
            <person name="Genikhovich G."/>
            <person name="Grigoriev I.V."/>
            <person name="Lucas S.M."/>
            <person name="Steele R.E."/>
            <person name="Finnerty J.R."/>
            <person name="Technau U."/>
            <person name="Martindale M.Q."/>
            <person name="Rokhsar D.S."/>
        </authorList>
    </citation>
    <scope>NUCLEOTIDE SEQUENCE [LARGE SCALE GENOMIC DNA]</scope>
    <source>
        <strain evidence="3">CH2 X CH6</strain>
    </source>
</reference>
<dbReference type="STRING" id="45351.A7S401"/>
<gene>
    <name evidence="2" type="ORF">NEMVEDRAFT_v1g103800</name>
</gene>
<dbReference type="Gene3D" id="2.60.40.2440">
    <property type="entry name" value="Carbohydrate binding type-21 domain"/>
    <property type="match status" value="1"/>
</dbReference>
<dbReference type="Proteomes" id="UP000001593">
    <property type="component" value="Unassembled WGS sequence"/>
</dbReference>
<sequence>MYLKCCFPQPASRPDFLERMLTQMVCLENAYMGGSLNVSLIGLIRVRNISYEKEVFARYSIDHWVNFQDCMADHFMQTNGGEFDKFVFKLVLPKDFYVGGTVEFAVCFKRNGQEYWDNNDGNNYTVMCCE</sequence>
<dbReference type="GO" id="GO:0008157">
    <property type="term" value="F:protein phosphatase 1 binding"/>
    <property type="evidence" value="ECO:0000318"/>
    <property type="project" value="GO_Central"/>
</dbReference>
<dbReference type="PANTHER" id="PTHR12307">
    <property type="entry name" value="PROTEIN PHOSPHATASE 1 REGULATORY SUBUNIT"/>
    <property type="match status" value="1"/>
</dbReference>
<dbReference type="GO" id="GO:2001069">
    <property type="term" value="F:glycogen binding"/>
    <property type="evidence" value="ECO:0000318"/>
    <property type="project" value="GO_Central"/>
</dbReference>
<dbReference type="PROSITE" id="PS51159">
    <property type="entry name" value="CBM21"/>
    <property type="match status" value="1"/>
</dbReference>
<feature type="domain" description="CBM21" evidence="1">
    <location>
        <begin position="17"/>
        <end position="127"/>
    </location>
</feature>
<name>A7S401_NEMVE</name>
<organism evidence="2 3">
    <name type="scientific">Nematostella vectensis</name>
    <name type="common">Starlet sea anemone</name>
    <dbReference type="NCBI Taxonomy" id="45351"/>
    <lineage>
        <taxon>Eukaryota</taxon>
        <taxon>Metazoa</taxon>
        <taxon>Cnidaria</taxon>
        <taxon>Anthozoa</taxon>
        <taxon>Hexacorallia</taxon>
        <taxon>Actiniaria</taxon>
        <taxon>Edwardsiidae</taxon>
        <taxon>Nematostella</taxon>
    </lineage>
</organism>
<dbReference type="OMA" id="ENAYMGG"/>
<dbReference type="InterPro" id="IPR050782">
    <property type="entry name" value="PP1_regulatory_subunit_3"/>
</dbReference>
<dbReference type="GO" id="GO:0000164">
    <property type="term" value="C:protein phosphatase type 1 complex"/>
    <property type="evidence" value="ECO:0000318"/>
    <property type="project" value="GO_Central"/>
</dbReference>
<dbReference type="InParanoid" id="A7S401"/>
<dbReference type="HOGENOM" id="CLU_040215_3_1_1"/>
<protein>
    <recommendedName>
        <fullName evidence="1">CBM21 domain-containing protein</fullName>
    </recommendedName>
</protein>
<dbReference type="PhylomeDB" id="A7S401"/>
<dbReference type="EMBL" id="DS469575">
    <property type="protein sequence ID" value="EDO41624.1"/>
    <property type="molecule type" value="Genomic_DNA"/>
</dbReference>
<evidence type="ECO:0000313" key="2">
    <source>
        <dbReference type="EMBL" id="EDO41624.1"/>
    </source>
</evidence>
<evidence type="ECO:0000259" key="1">
    <source>
        <dbReference type="PROSITE" id="PS51159"/>
    </source>
</evidence>
<keyword evidence="3" id="KW-1185">Reference proteome</keyword>
<evidence type="ECO:0000313" key="3">
    <source>
        <dbReference type="Proteomes" id="UP000001593"/>
    </source>
</evidence>
<proteinExistence type="predicted"/>
<dbReference type="Pfam" id="PF03370">
    <property type="entry name" value="CBM_21"/>
    <property type="match status" value="1"/>
</dbReference>